<reference evidence="1 2" key="1">
    <citation type="submission" date="2018-03" db="EMBL/GenBank/DDBJ databases">
        <title>Genomic Encyclopedia of Archaeal and Bacterial Type Strains, Phase II (KMG-II): from individual species to whole genera.</title>
        <authorList>
            <person name="Goeker M."/>
        </authorList>
    </citation>
    <scope>NUCLEOTIDE SEQUENCE [LARGE SCALE GENOMIC DNA]</scope>
    <source>
        <strain evidence="1 2">DSM 17586</strain>
    </source>
</reference>
<protein>
    <submittedName>
        <fullName evidence="1">3D (Asp-Asp-Asp) domain-containing protein</fullName>
    </submittedName>
</protein>
<evidence type="ECO:0000313" key="1">
    <source>
        <dbReference type="EMBL" id="PSL12256.1"/>
    </source>
</evidence>
<accession>A0A2P8ES01</accession>
<dbReference type="AlphaFoldDB" id="A0A2P8ES01"/>
<organism evidence="1 2">
    <name type="scientific">Marinobacterium halophilum</name>
    <dbReference type="NCBI Taxonomy" id="267374"/>
    <lineage>
        <taxon>Bacteria</taxon>
        <taxon>Pseudomonadati</taxon>
        <taxon>Pseudomonadota</taxon>
        <taxon>Gammaproteobacteria</taxon>
        <taxon>Oceanospirillales</taxon>
        <taxon>Oceanospirillaceae</taxon>
        <taxon>Marinobacterium</taxon>
    </lineage>
</organism>
<name>A0A2P8ES01_9GAMM</name>
<dbReference type="Proteomes" id="UP000242133">
    <property type="component" value="Unassembled WGS sequence"/>
</dbReference>
<gene>
    <name evidence="1" type="ORF">CLV44_11991</name>
</gene>
<sequence length="123" mass="13631">MVLGTLAGCMDSTPEMQVLTVQASAYNSLAAQTNDNPTLAAWGDTLTPGMKAVAVSRDLIKEGLTYNTLIEIDGLPGQYRVLDKMNKRWTRKIDIYMGKDVDAAREWGVREVTIRWVPALVEE</sequence>
<dbReference type="EMBL" id="PYGI01000019">
    <property type="protein sequence ID" value="PSL12256.1"/>
    <property type="molecule type" value="Genomic_DNA"/>
</dbReference>
<dbReference type="CDD" id="cd22784">
    <property type="entry name" value="DPBB_MltA_YuiC-like"/>
    <property type="match status" value="1"/>
</dbReference>
<keyword evidence="2" id="KW-1185">Reference proteome</keyword>
<proteinExistence type="predicted"/>
<evidence type="ECO:0000313" key="2">
    <source>
        <dbReference type="Proteomes" id="UP000242133"/>
    </source>
</evidence>
<comment type="caution">
    <text evidence="1">The sequence shown here is derived from an EMBL/GenBank/DDBJ whole genome shotgun (WGS) entry which is preliminary data.</text>
</comment>